<accession>A0ABV4WDK5</accession>
<keyword evidence="3" id="KW-1185">Reference proteome</keyword>
<name>A0ABV4WDK5_9CYAN</name>
<comment type="caution">
    <text evidence="2">The sequence shown here is derived from an EMBL/GenBank/DDBJ whole genome shotgun (WGS) entry which is preliminary data.</text>
</comment>
<sequence>MITYIKINGFKSFHNFEMEFSPLTVIAGVNASGKSNLFDALQLLASLAETDLKTAFRQQRGDPKELFTQYGEDEYVSEMEFTVEMLVNPTVQDNWGEEAKLEYTRLEYQLKIKRVINEKNLEDLLIDYEALKSLNHSQDDWVKKYIPENAVENWRPNVEHKNKENIYIFSPQEYQKSYIYTRNNHGIPTIVITQDGKAAIQKSFTAKRLLQTALSRVNSVDTLHILAAKKEMQSWKLLQLNPEDLRQPTRKDNFSKDEITSTGKNLAAALYRIKQDDEYNLTEISRSVNNILPNVTEVNVYDDKANQQFIIKIKGDDGIEFSSRVLSEGTLRLLALCVLLYDNKHTGLLCFEEPENGVHPCRIKDIAKLLKDLTVDFANPEMPLHQVIVNTHSSVLVGELIQWQKDKNVSIWLSQLNSLITDIDGKRTKLRITKILPVAKEKETNQTLLFSEQERKLTLTNVIQYLETADPKNAIDEIKAIR</sequence>
<dbReference type="Gene3D" id="3.40.50.300">
    <property type="entry name" value="P-loop containing nucleotide triphosphate hydrolases"/>
    <property type="match status" value="1"/>
</dbReference>
<reference evidence="2 3" key="1">
    <citation type="submission" date="2024-09" db="EMBL/GenBank/DDBJ databases">
        <title>Floridaenema gen nov. (Aerosakkonemataceae, Aerosakkonematales ord. nov., Cyanobacteria) from benthic tropical and subtropical fresh waters, with the description of four new species.</title>
        <authorList>
            <person name="Moretto J.A."/>
            <person name="Berthold D.E."/>
            <person name="Lefler F.W."/>
            <person name="Huang I.-S."/>
            <person name="Laughinghouse H. IV."/>
        </authorList>
    </citation>
    <scope>NUCLEOTIDE SEQUENCE [LARGE SCALE GENOMIC DNA]</scope>
    <source>
        <strain evidence="2 3">BLCC-F167</strain>
    </source>
</reference>
<dbReference type="InterPro" id="IPR027417">
    <property type="entry name" value="P-loop_NTPase"/>
</dbReference>
<dbReference type="PANTHER" id="PTHR32182:SF22">
    <property type="entry name" value="ATP-DEPENDENT ENDONUCLEASE, OLD FAMILY-RELATED"/>
    <property type="match status" value="1"/>
</dbReference>
<dbReference type="InterPro" id="IPR041685">
    <property type="entry name" value="AAA_GajA/Old/RecF-like"/>
</dbReference>
<dbReference type="RefSeq" id="WP_413275618.1">
    <property type="nucleotide sequence ID" value="NZ_JBHFNT010000017.1"/>
</dbReference>
<dbReference type="SUPFAM" id="SSF52540">
    <property type="entry name" value="P-loop containing nucleoside triphosphate hydrolases"/>
    <property type="match status" value="1"/>
</dbReference>
<evidence type="ECO:0000259" key="1">
    <source>
        <dbReference type="Pfam" id="PF13175"/>
    </source>
</evidence>
<organism evidence="2 3">
    <name type="scientific">Floridaenema evergladense BLCC-F167</name>
    <dbReference type="NCBI Taxonomy" id="3153639"/>
    <lineage>
        <taxon>Bacteria</taxon>
        <taxon>Bacillati</taxon>
        <taxon>Cyanobacteriota</taxon>
        <taxon>Cyanophyceae</taxon>
        <taxon>Oscillatoriophycideae</taxon>
        <taxon>Aerosakkonematales</taxon>
        <taxon>Aerosakkonemataceae</taxon>
        <taxon>Floridanema</taxon>
        <taxon>Floridanema evergladense</taxon>
    </lineage>
</organism>
<protein>
    <submittedName>
        <fullName evidence="2">AAA family ATPase</fullName>
    </submittedName>
</protein>
<proteinExistence type="predicted"/>
<evidence type="ECO:0000313" key="2">
    <source>
        <dbReference type="EMBL" id="MFB2833150.1"/>
    </source>
</evidence>
<feature type="domain" description="Endonuclease GajA/Old nuclease/RecF-like AAA" evidence="1">
    <location>
        <begin position="1"/>
        <end position="397"/>
    </location>
</feature>
<dbReference type="EMBL" id="JBHFNT010000017">
    <property type="protein sequence ID" value="MFB2833150.1"/>
    <property type="molecule type" value="Genomic_DNA"/>
</dbReference>
<dbReference type="Proteomes" id="UP001576780">
    <property type="component" value="Unassembled WGS sequence"/>
</dbReference>
<dbReference type="Pfam" id="PF13175">
    <property type="entry name" value="AAA_15"/>
    <property type="match status" value="1"/>
</dbReference>
<evidence type="ECO:0000313" key="3">
    <source>
        <dbReference type="Proteomes" id="UP001576780"/>
    </source>
</evidence>
<gene>
    <name evidence="2" type="ORF">ACE1CA_01305</name>
</gene>
<dbReference type="PANTHER" id="PTHR32182">
    <property type="entry name" value="DNA REPLICATION AND REPAIR PROTEIN RECF"/>
    <property type="match status" value="1"/>
</dbReference>